<dbReference type="SMART" id="SM00922">
    <property type="entry name" value="MR_MLE"/>
    <property type="match status" value="1"/>
</dbReference>
<accession>A0AAU8ICU3</accession>
<dbReference type="Pfam" id="PF02746">
    <property type="entry name" value="MR_MLE_N"/>
    <property type="match status" value="1"/>
</dbReference>
<dbReference type="RefSeq" id="WP_353947785.1">
    <property type="nucleotide sequence ID" value="NZ_CP159510.1"/>
</dbReference>
<dbReference type="GO" id="GO:0016854">
    <property type="term" value="F:racemase and epimerase activity"/>
    <property type="evidence" value="ECO:0007669"/>
    <property type="project" value="UniProtKB-ARBA"/>
</dbReference>
<dbReference type="SFLD" id="SFLDG00180">
    <property type="entry name" value="muconate_cycloisomerase"/>
    <property type="match status" value="1"/>
</dbReference>
<evidence type="ECO:0000256" key="3">
    <source>
        <dbReference type="ARBA" id="ARBA00022842"/>
    </source>
</evidence>
<evidence type="ECO:0000313" key="8">
    <source>
        <dbReference type="EMBL" id="XCJ16179.1"/>
    </source>
</evidence>
<keyword evidence="2" id="KW-0479">Metal-binding</keyword>
<dbReference type="InterPro" id="IPR010197">
    <property type="entry name" value="OSBS/NAAAR"/>
</dbReference>
<dbReference type="InterPro" id="IPR029065">
    <property type="entry name" value="Enolase_C-like"/>
</dbReference>
<dbReference type="AlphaFoldDB" id="A0AAU8ICU3"/>
<dbReference type="PANTHER" id="PTHR48073">
    <property type="entry name" value="O-SUCCINYLBENZOATE SYNTHASE-RELATED"/>
    <property type="match status" value="1"/>
</dbReference>
<dbReference type="EMBL" id="CP159510">
    <property type="protein sequence ID" value="XCJ16179.1"/>
    <property type="molecule type" value="Genomic_DNA"/>
</dbReference>
<comment type="cofactor">
    <cofactor evidence="1">
        <name>a divalent metal cation</name>
        <dbReference type="ChEBI" id="CHEBI:60240"/>
    </cofactor>
</comment>
<dbReference type="SFLD" id="SFLDS00001">
    <property type="entry name" value="Enolase"/>
    <property type="match status" value="1"/>
</dbReference>
<dbReference type="GO" id="GO:0009234">
    <property type="term" value="P:menaquinone biosynthetic process"/>
    <property type="evidence" value="ECO:0007669"/>
    <property type="project" value="UniProtKB-UniRule"/>
</dbReference>
<dbReference type="InterPro" id="IPR013342">
    <property type="entry name" value="Mandelate_racemase_C"/>
</dbReference>
<dbReference type="Gene3D" id="3.30.390.10">
    <property type="entry name" value="Enolase-like, N-terminal domain"/>
    <property type="match status" value="1"/>
</dbReference>
<dbReference type="SFLD" id="SFLDF00009">
    <property type="entry name" value="o-succinylbenzoate_synthase"/>
    <property type="match status" value="1"/>
</dbReference>
<evidence type="ECO:0000256" key="1">
    <source>
        <dbReference type="ARBA" id="ARBA00001968"/>
    </source>
</evidence>
<keyword evidence="3" id="KW-0460">Magnesium</keyword>
<protein>
    <recommendedName>
        <fullName evidence="5 6">o-succinylbenzoate synthase</fullName>
        <ecNumber evidence="5 6">4.2.1.113</ecNumber>
    </recommendedName>
</protein>
<dbReference type="EC" id="4.2.1.113" evidence="5 6"/>
<dbReference type="GO" id="GO:0043748">
    <property type="term" value="F:O-succinylbenzoate synthase activity"/>
    <property type="evidence" value="ECO:0007669"/>
    <property type="project" value="UniProtKB-EC"/>
</dbReference>
<dbReference type="Pfam" id="PF13378">
    <property type="entry name" value="MR_MLE_C"/>
    <property type="match status" value="1"/>
</dbReference>
<sequence length="371" mass="41756">MNLSSVTLHLIESPLNTPFITHLEKVGKRQAIIIEIRDSDGAVGWGEADPFTSPWYTEETITTCWHALKDFLIPLILKHRLTTPIEAERLSKRVRGNQMARSGLSQALWDLYAREKEVSISHLFGATRKRVEAGAVIAEADPSRAARQIERLSAAGYKRYKIKISRENDLQMLVALRHHFPKAELMADANSAYSLKDLDHLKKMDEFHLQMIEQPFAWRDLVDHARLQQEIKTPICLDESIDSFAACRAALALNSCRVVNIKMARVGGWSEAVKIHDLCRQHGVPVWCGGMIEFGIGRAHSVALASLPGFTLPGDLFSSSRYWKQDIIEPEIQVKNGYISVSDKPGTGVDMNDEVLRKLTLKQLIIKKDAI</sequence>
<evidence type="ECO:0000256" key="6">
    <source>
        <dbReference type="NCBIfam" id="TIGR01928"/>
    </source>
</evidence>
<dbReference type="InterPro" id="IPR036849">
    <property type="entry name" value="Enolase-like_C_sf"/>
</dbReference>
<dbReference type="Gene3D" id="3.20.20.120">
    <property type="entry name" value="Enolase-like C-terminal domain"/>
    <property type="match status" value="1"/>
</dbReference>
<organism evidence="8">
    <name type="scientific">Sporolactobacillus sp. Y61</name>
    <dbReference type="NCBI Taxonomy" id="3160863"/>
    <lineage>
        <taxon>Bacteria</taxon>
        <taxon>Bacillati</taxon>
        <taxon>Bacillota</taxon>
        <taxon>Bacilli</taxon>
        <taxon>Bacillales</taxon>
        <taxon>Sporolactobacillaceae</taxon>
        <taxon>Sporolactobacillus</taxon>
    </lineage>
</organism>
<dbReference type="SUPFAM" id="SSF54826">
    <property type="entry name" value="Enolase N-terminal domain-like"/>
    <property type="match status" value="1"/>
</dbReference>
<dbReference type="SUPFAM" id="SSF51604">
    <property type="entry name" value="Enolase C-terminal domain-like"/>
    <property type="match status" value="1"/>
</dbReference>
<dbReference type="PANTHER" id="PTHR48073:SF5">
    <property type="entry name" value="O-SUCCINYLBENZOATE SYNTHASE"/>
    <property type="match status" value="1"/>
</dbReference>
<evidence type="ECO:0000256" key="5">
    <source>
        <dbReference type="ARBA" id="ARBA00029491"/>
    </source>
</evidence>
<dbReference type="InterPro" id="IPR029017">
    <property type="entry name" value="Enolase-like_N"/>
</dbReference>
<reference evidence="8" key="1">
    <citation type="submission" date="2024-06" db="EMBL/GenBank/DDBJ databases">
        <authorList>
            <person name="Fan A."/>
            <person name="Zhang F.Y."/>
            <person name="Zhang L."/>
        </authorList>
    </citation>
    <scope>NUCLEOTIDE SEQUENCE</scope>
    <source>
        <strain evidence="8">Y61</strain>
    </source>
</reference>
<evidence type="ECO:0000256" key="2">
    <source>
        <dbReference type="ARBA" id="ARBA00022723"/>
    </source>
</evidence>
<keyword evidence="4 8" id="KW-0456">Lyase</keyword>
<proteinExistence type="predicted"/>
<dbReference type="NCBIfam" id="TIGR01928">
    <property type="entry name" value="menC_lowGC_arch"/>
    <property type="match status" value="1"/>
</dbReference>
<evidence type="ECO:0000259" key="7">
    <source>
        <dbReference type="SMART" id="SM00922"/>
    </source>
</evidence>
<dbReference type="InterPro" id="IPR013341">
    <property type="entry name" value="Mandelate_racemase_N_dom"/>
</dbReference>
<dbReference type="GO" id="GO:0046872">
    <property type="term" value="F:metal ion binding"/>
    <property type="evidence" value="ECO:0007669"/>
    <property type="project" value="UniProtKB-KW"/>
</dbReference>
<dbReference type="CDD" id="cd03317">
    <property type="entry name" value="NAAAR"/>
    <property type="match status" value="1"/>
</dbReference>
<evidence type="ECO:0000256" key="4">
    <source>
        <dbReference type="ARBA" id="ARBA00023239"/>
    </source>
</evidence>
<gene>
    <name evidence="8" type="primary">menC</name>
    <name evidence="8" type="ORF">ABNN70_10815</name>
</gene>
<feature type="domain" description="Mandelate racemase/muconate lactonizing enzyme C-terminal" evidence="7">
    <location>
        <begin position="142"/>
        <end position="234"/>
    </location>
</feature>
<name>A0AAU8ICU3_9BACL</name>